<protein>
    <submittedName>
        <fullName evidence="1">Uncharacterized protein</fullName>
    </submittedName>
</protein>
<evidence type="ECO:0000313" key="1">
    <source>
        <dbReference type="EMBL" id="CAI9174183.1"/>
    </source>
</evidence>
<proteinExistence type="predicted"/>
<dbReference type="Proteomes" id="UP001176941">
    <property type="component" value="Chromosome 4"/>
</dbReference>
<evidence type="ECO:0000313" key="2">
    <source>
        <dbReference type="Proteomes" id="UP001176941"/>
    </source>
</evidence>
<reference evidence="1" key="1">
    <citation type="submission" date="2023-04" db="EMBL/GenBank/DDBJ databases">
        <authorList>
            <consortium name="ELIXIR-Norway"/>
        </authorList>
    </citation>
    <scope>NUCLEOTIDE SEQUENCE [LARGE SCALE GENOMIC DNA]</scope>
</reference>
<accession>A0ABN8ZNK3</accession>
<name>A0ABN8ZNK3_RANTA</name>
<organism evidence="1 2">
    <name type="scientific">Rangifer tarandus platyrhynchus</name>
    <name type="common">Svalbard reindeer</name>
    <dbReference type="NCBI Taxonomy" id="3082113"/>
    <lineage>
        <taxon>Eukaryota</taxon>
        <taxon>Metazoa</taxon>
        <taxon>Chordata</taxon>
        <taxon>Craniata</taxon>
        <taxon>Vertebrata</taxon>
        <taxon>Euteleostomi</taxon>
        <taxon>Mammalia</taxon>
        <taxon>Eutheria</taxon>
        <taxon>Laurasiatheria</taxon>
        <taxon>Artiodactyla</taxon>
        <taxon>Ruminantia</taxon>
        <taxon>Pecora</taxon>
        <taxon>Cervidae</taxon>
        <taxon>Odocoileinae</taxon>
        <taxon>Rangifer</taxon>
    </lineage>
</organism>
<dbReference type="EMBL" id="OX459940">
    <property type="protein sequence ID" value="CAI9174183.1"/>
    <property type="molecule type" value="Genomic_DNA"/>
</dbReference>
<gene>
    <name evidence="1" type="ORF">MRATA1EN1_LOCUS23145</name>
</gene>
<sequence>MCFIIAELLLAPSLEHWHAKSVLEDSQDLKSKSPVVPEKAGCLAGCLIPSHQASLKKLMSQEGRKRYLRESWVGLVSLTASENSSWFAMQLICRVHHVKRCAG</sequence>
<keyword evidence="2" id="KW-1185">Reference proteome</keyword>